<evidence type="ECO:0000256" key="6">
    <source>
        <dbReference type="SAM" id="MobiDB-lite"/>
    </source>
</evidence>
<evidence type="ECO:0000313" key="9">
    <source>
        <dbReference type="Proteomes" id="UP000053611"/>
    </source>
</evidence>
<reference evidence="8 9" key="1">
    <citation type="submission" date="2015-03" db="EMBL/GenBank/DDBJ databases">
        <title>Genomics and transcriptomics of the oil-accumulating basidiomycete yeast T. oleaginosus allow insights into substrate utilization and the diverse evolutionary trajectories of mating systems in fungi.</title>
        <authorList>
            <consortium name="DOE Joint Genome Institute"/>
            <person name="Kourist R."/>
            <person name="Kracht O."/>
            <person name="Bracharz F."/>
            <person name="Lipzen A."/>
            <person name="Nolan M."/>
            <person name="Ohm R."/>
            <person name="Grigoriev I."/>
            <person name="Sun S."/>
            <person name="Heitman J."/>
            <person name="Bruck T."/>
            <person name="Nowrousian M."/>
        </authorList>
    </citation>
    <scope>NUCLEOTIDE SEQUENCE [LARGE SCALE GENOMIC DNA]</scope>
    <source>
        <strain evidence="8 9">IBC0246</strain>
    </source>
</reference>
<feature type="coiled-coil region" evidence="5">
    <location>
        <begin position="251"/>
        <end position="285"/>
    </location>
</feature>
<evidence type="ECO:0000259" key="7">
    <source>
        <dbReference type="PROSITE" id="PS51999"/>
    </source>
</evidence>
<evidence type="ECO:0000256" key="4">
    <source>
        <dbReference type="PROSITE-ProRule" id="PRU01343"/>
    </source>
</evidence>
<dbReference type="PANTHER" id="PTHR33680">
    <property type="entry name" value="OS07G0190500 PROTEIN"/>
    <property type="match status" value="1"/>
</dbReference>
<sequence length="287" mass="31094">MALTRTAPTRTVTGTEGIKCDGHKLAARKFQAGPTSKNPGRWFYTCPLPREDAQRCKFFKWADDTEAQGQTLGASPARLVPTVPTTPSRLMRPTGSALHTPAKAHPHSPAPALSSASRTPTHVPQRRESDGEIDWESIDADGLERDAEARVSPRSSQTVQARLEAVSPLVAKRKLSAEEDGERTPKRAAHTGNPFLATPTREHGTPTHSPFSVGTPGSEVGVGRAQHPALGSMLTAMGEVGDHLARQERLVRAAESMKRSMRTTIQNLQERVKTLEAELAAERAKNQ</sequence>
<dbReference type="EMBL" id="KQ087181">
    <property type="protein sequence ID" value="KLT45430.1"/>
    <property type="molecule type" value="Genomic_DNA"/>
</dbReference>
<name>A0A0J0XWI7_9TREE</name>
<dbReference type="GO" id="GO:0008270">
    <property type="term" value="F:zinc ion binding"/>
    <property type="evidence" value="ECO:0007669"/>
    <property type="project" value="UniProtKB-KW"/>
</dbReference>
<organism evidence="8 9">
    <name type="scientific">Cutaneotrichosporon oleaginosum</name>
    <dbReference type="NCBI Taxonomy" id="879819"/>
    <lineage>
        <taxon>Eukaryota</taxon>
        <taxon>Fungi</taxon>
        <taxon>Dikarya</taxon>
        <taxon>Basidiomycota</taxon>
        <taxon>Agaricomycotina</taxon>
        <taxon>Tremellomycetes</taxon>
        <taxon>Trichosporonales</taxon>
        <taxon>Trichosporonaceae</taxon>
        <taxon>Cutaneotrichosporon</taxon>
    </lineage>
</organism>
<evidence type="ECO:0000256" key="3">
    <source>
        <dbReference type="ARBA" id="ARBA00022833"/>
    </source>
</evidence>
<dbReference type="Proteomes" id="UP000053611">
    <property type="component" value="Unassembled WGS sequence"/>
</dbReference>
<dbReference type="Pfam" id="PF06839">
    <property type="entry name" value="Zn_ribbon_GRF"/>
    <property type="match status" value="1"/>
</dbReference>
<keyword evidence="9" id="KW-1185">Reference proteome</keyword>
<keyword evidence="5" id="KW-0175">Coiled coil</keyword>
<keyword evidence="1" id="KW-0479">Metal-binding</keyword>
<dbReference type="GeneID" id="28982615"/>
<dbReference type="PROSITE" id="PS51999">
    <property type="entry name" value="ZF_GRF"/>
    <property type="match status" value="1"/>
</dbReference>
<gene>
    <name evidence="8" type="ORF">CC85DRAFT_282508</name>
</gene>
<proteinExistence type="predicted"/>
<dbReference type="InterPro" id="IPR010666">
    <property type="entry name" value="Znf_GRF"/>
</dbReference>
<evidence type="ECO:0000256" key="1">
    <source>
        <dbReference type="ARBA" id="ARBA00022723"/>
    </source>
</evidence>
<feature type="region of interest" description="Disordered" evidence="6">
    <location>
        <begin position="77"/>
        <end position="135"/>
    </location>
</feature>
<dbReference type="OrthoDB" id="5418639at2759"/>
<dbReference type="PANTHER" id="PTHR33680:SF1">
    <property type="entry name" value="OS05G0489500 PROTEIN"/>
    <property type="match status" value="1"/>
</dbReference>
<evidence type="ECO:0000313" key="8">
    <source>
        <dbReference type="EMBL" id="KLT45430.1"/>
    </source>
</evidence>
<keyword evidence="2 4" id="KW-0863">Zinc-finger</keyword>
<keyword evidence="3" id="KW-0862">Zinc</keyword>
<feature type="region of interest" description="Disordered" evidence="6">
    <location>
        <begin position="174"/>
        <end position="210"/>
    </location>
</feature>
<protein>
    <recommendedName>
        <fullName evidence="7">GRF-type domain-containing protein</fullName>
    </recommendedName>
</protein>
<evidence type="ECO:0000256" key="2">
    <source>
        <dbReference type="ARBA" id="ARBA00022771"/>
    </source>
</evidence>
<feature type="compositionally biased region" description="Low complexity" evidence="6">
    <location>
        <begin position="110"/>
        <end position="121"/>
    </location>
</feature>
<accession>A0A0J0XWI7</accession>
<dbReference type="AlphaFoldDB" id="A0A0J0XWI7"/>
<dbReference type="STRING" id="879819.A0A0J0XWI7"/>
<feature type="domain" description="GRF-type" evidence="7">
    <location>
        <begin position="20"/>
        <end position="65"/>
    </location>
</feature>
<evidence type="ECO:0000256" key="5">
    <source>
        <dbReference type="SAM" id="Coils"/>
    </source>
</evidence>
<dbReference type="RefSeq" id="XP_018281921.1">
    <property type="nucleotide sequence ID" value="XM_018422012.1"/>
</dbReference>